<reference evidence="1" key="1">
    <citation type="journal article" date="2020" name="Nature">
        <title>Giant virus diversity and host interactions through global metagenomics.</title>
        <authorList>
            <person name="Schulz F."/>
            <person name="Roux S."/>
            <person name="Paez-Espino D."/>
            <person name="Jungbluth S."/>
            <person name="Walsh D.A."/>
            <person name="Denef V.J."/>
            <person name="McMahon K.D."/>
            <person name="Konstantinidis K.T."/>
            <person name="Eloe-Fadrosh E.A."/>
            <person name="Kyrpides N.C."/>
            <person name="Woyke T."/>
        </authorList>
    </citation>
    <scope>NUCLEOTIDE SEQUENCE</scope>
    <source>
        <strain evidence="1">GVMAG-M-3300018868-6</strain>
    </source>
</reference>
<dbReference type="AlphaFoldDB" id="A0A6C0BWB4"/>
<proteinExistence type="predicted"/>
<evidence type="ECO:0000313" key="1">
    <source>
        <dbReference type="EMBL" id="QHS95819.1"/>
    </source>
</evidence>
<sequence length="59" mass="6821">MIVRKSNGELVCIDETKLLNDTSLYNILWCIKFNKKVTSSTTISVEQMKKYLNSKCFSL</sequence>
<name>A0A6C0BWB4_9ZZZZ</name>
<dbReference type="EMBL" id="MN739258">
    <property type="protein sequence ID" value="QHS95819.1"/>
    <property type="molecule type" value="Genomic_DNA"/>
</dbReference>
<organism evidence="1">
    <name type="scientific">viral metagenome</name>
    <dbReference type="NCBI Taxonomy" id="1070528"/>
    <lineage>
        <taxon>unclassified sequences</taxon>
        <taxon>metagenomes</taxon>
        <taxon>organismal metagenomes</taxon>
    </lineage>
</organism>
<protein>
    <submittedName>
        <fullName evidence="1">Uncharacterized protein</fullName>
    </submittedName>
</protein>
<accession>A0A6C0BWB4</accession>